<reference evidence="3" key="1">
    <citation type="submission" date="2021-03" db="EMBL/GenBank/DDBJ databases">
        <authorList>
            <person name="Tran Van P."/>
        </authorList>
    </citation>
    <scope>NUCLEOTIDE SEQUENCE</scope>
</reference>
<name>A0ABN7P7J8_TIMPD</name>
<dbReference type="PANTHER" id="PTHR18898">
    <property type="entry name" value="NUCLEOPROTEIN TPR-RELATED"/>
    <property type="match status" value="1"/>
</dbReference>
<protein>
    <submittedName>
        <fullName evidence="3">Uncharacterized protein</fullName>
    </submittedName>
</protein>
<gene>
    <name evidence="3" type="ORF">TPAB3V08_LOCUS9057</name>
</gene>
<proteinExistence type="predicted"/>
<dbReference type="PANTHER" id="PTHR18898:SF2">
    <property type="entry name" value="NUCLEOPROTEIN TPR"/>
    <property type="match status" value="1"/>
</dbReference>
<feature type="compositionally biased region" description="Polar residues" evidence="2">
    <location>
        <begin position="176"/>
        <end position="185"/>
    </location>
</feature>
<dbReference type="EMBL" id="CAJPIN010018653">
    <property type="protein sequence ID" value="CAG2062104.1"/>
    <property type="molecule type" value="Genomic_DNA"/>
</dbReference>
<evidence type="ECO:0000256" key="2">
    <source>
        <dbReference type="SAM" id="MobiDB-lite"/>
    </source>
</evidence>
<feature type="non-terminal residue" evidence="3">
    <location>
        <position position="222"/>
    </location>
</feature>
<comment type="caution">
    <text evidence="3">The sequence shown here is derived from an EMBL/GenBank/DDBJ whole genome shotgun (WGS) entry which is preliminary data.</text>
</comment>
<accession>A0ABN7P7J8</accession>
<dbReference type="Proteomes" id="UP001153148">
    <property type="component" value="Unassembled WGS sequence"/>
</dbReference>
<feature type="region of interest" description="Disordered" evidence="2">
    <location>
        <begin position="171"/>
        <end position="222"/>
    </location>
</feature>
<keyword evidence="1" id="KW-0175">Coiled coil</keyword>
<keyword evidence="4" id="KW-1185">Reference proteome</keyword>
<feature type="region of interest" description="Disordered" evidence="2">
    <location>
        <begin position="1"/>
        <end position="23"/>
    </location>
</feature>
<evidence type="ECO:0000256" key="1">
    <source>
        <dbReference type="SAM" id="Coils"/>
    </source>
</evidence>
<organism evidence="3 4">
    <name type="scientific">Timema podura</name>
    <name type="common">Walking stick</name>
    <dbReference type="NCBI Taxonomy" id="61482"/>
    <lineage>
        <taxon>Eukaryota</taxon>
        <taxon>Metazoa</taxon>
        <taxon>Ecdysozoa</taxon>
        <taxon>Arthropoda</taxon>
        <taxon>Hexapoda</taxon>
        <taxon>Insecta</taxon>
        <taxon>Pterygota</taxon>
        <taxon>Neoptera</taxon>
        <taxon>Polyneoptera</taxon>
        <taxon>Phasmatodea</taxon>
        <taxon>Timematodea</taxon>
        <taxon>Timematoidea</taxon>
        <taxon>Timematidae</taxon>
        <taxon>Timema</taxon>
    </lineage>
</organism>
<sequence>MKENREFSTKVEMLSSENSALRGEAGRLRQRVNFLVERSNKASPEDWRRLQQEREMLTKQLATEKELLKKSQDDLRVVRQDKARLEEQCKQQAEEVKRLSEELEQAQQRTTRLQQELDSVKSQLLKKNAELATITEDLGAKEALLADIRNKEMQIRKIAKKYKLQYEEKKKAEEIASQSPLSTEVSPEAQEQFRNEGRREVEQRIKENEDRSTDTIKELTDQ</sequence>
<evidence type="ECO:0000313" key="4">
    <source>
        <dbReference type="Proteomes" id="UP001153148"/>
    </source>
</evidence>
<evidence type="ECO:0000313" key="3">
    <source>
        <dbReference type="EMBL" id="CAG2062104.1"/>
    </source>
</evidence>
<feature type="compositionally biased region" description="Basic and acidic residues" evidence="2">
    <location>
        <begin position="191"/>
        <end position="222"/>
    </location>
</feature>
<feature type="coiled-coil region" evidence="1">
    <location>
        <begin position="54"/>
        <end position="161"/>
    </location>
</feature>